<evidence type="ECO:0000313" key="28">
    <source>
        <dbReference type="Proteomes" id="UP000027120"/>
    </source>
</evidence>
<evidence type="ECO:0000256" key="12">
    <source>
        <dbReference type="ARBA" id="ARBA00022729"/>
    </source>
</evidence>
<dbReference type="GO" id="GO:0005524">
    <property type="term" value="F:ATP binding"/>
    <property type="evidence" value="ECO:0007669"/>
    <property type="project" value="UniProtKB-UniRule"/>
</dbReference>
<dbReference type="FunFam" id="3.80.10.10:FF:000041">
    <property type="entry name" value="LRR receptor-like serine/threonine-protein kinase ERECTA"/>
    <property type="match status" value="1"/>
</dbReference>
<dbReference type="Pfam" id="PF07714">
    <property type="entry name" value="PK_Tyr_Ser-Thr"/>
    <property type="match status" value="1"/>
</dbReference>
<dbReference type="Gene3D" id="1.10.510.10">
    <property type="entry name" value="Transferase(Phosphotransferase) domain 1"/>
    <property type="match status" value="1"/>
</dbReference>
<keyword evidence="20" id="KW-0325">Glycoprotein</keyword>
<keyword evidence="6" id="KW-1003">Cell membrane</keyword>
<comment type="similarity">
    <text evidence="4">Belongs to the RLP family.</text>
</comment>
<proteinExistence type="inferred from homology"/>
<evidence type="ECO:0000256" key="4">
    <source>
        <dbReference type="ARBA" id="ARBA00009592"/>
    </source>
</evidence>
<evidence type="ECO:0000256" key="25">
    <source>
        <dbReference type="SAM" id="SignalP"/>
    </source>
</evidence>
<keyword evidence="28" id="KW-1185">Reference proteome</keyword>
<feature type="signal peptide" evidence="25">
    <location>
        <begin position="1"/>
        <end position="30"/>
    </location>
</feature>
<keyword evidence="14 23" id="KW-0547">Nucleotide-binding</keyword>
<evidence type="ECO:0000256" key="20">
    <source>
        <dbReference type="ARBA" id="ARBA00023180"/>
    </source>
</evidence>
<evidence type="ECO:0000256" key="5">
    <source>
        <dbReference type="ARBA" id="ARBA00012513"/>
    </source>
</evidence>
<dbReference type="SMART" id="SM00220">
    <property type="entry name" value="S_TKc"/>
    <property type="match status" value="1"/>
</dbReference>
<comment type="similarity">
    <text evidence="3">Belongs to the protein kinase superfamily. Ser/Thr protein kinase family.</text>
</comment>
<dbReference type="InterPro" id="IPR001611">
    <property type="entry name" value="Leu-rich_rpt"/>
</dbReference>
<keyword evidence="13" id="KW-0677">Repeat</keyword>
<evidence type="ECO:0000256" key="3">
    <source>
        <dbReference type="ARBA" id="ARBA00008684"/>
    </source>
</evidence>
<evidence type="ECO:0000259" key="26">
    <source>
        <dbReference type="PROSITE" id="PS50011"/>
    </source>
</evidence>
<dbReference type="InterPro" id="IPR001245">
    <property type="entry name" value="Ser-Thr/Tyr_kinase_cat_dom"/>
</dbReference>
<dbReference type="InterPro" id="IPR003591">
    <property type="entry name" value="Leu-rich_rpt_typical-subtyp"/>
</dbReference>
<dbReference type="CDD" id="cd14066">
    <property type="entry name" value="STKc_IRAK"/>
    <property type="match status" value="1"/>
</dbReference>
<organism evidence="27 28">
    <name type="scientific">Citrus sinensis</name>
    <name type="common">Sweet orange</name>
    <name type="synonym">Citrus aurantium var. sinensis</name>
    <dbReference type="NCBI Taxonomy" id="2711"/>
    <lineage>
        <taxon>Eukaryota</taxon>
        <taxon>Viridiplantae</taxon>
        <taxon>Streptophyta</taxon>
        <taxon>Embryophyta</taxon>
        <taxon>Tracheophyta</taxon>
        <taxon>Spermatophyta</taxon>
        <taxon>Magnoliopsida</taxon>
        <taxon>eudicotyledons</taxon>
        <taxon>Gunneridae</taxon>
        <taxon>Pentapetalae</taxon>
        <taxon>rosids</taxon>
        <taxon>malvids</taxon>
        <taxon>Sapindales</taxon>
        <taxon>Rutaceae</taxon>
        <taxon>Aurantioideae</taxon>
        <taxon>Citrus</taxon>
    </lineage>
</organism>
<evidence type="ECO:0000256" key="21">
    <source>
        <dbReference type="ARBA" id="ARBA00047899"/>
    </source>
</evidence>
<evidence type="ECO:0000256" key="11">
    <source>
        <dbReference type="ARBA" id="ARBA00022692"/>
    </source>
</evidence>
<evidence type="ECO:0000256" key="15">
    <source>
        <dbReference type="ARBA" id="ARBA00022777"/>
    </source>
</evidence>
<dbReference type="SUPFAM" id="SSF52058">
    <property type="entry name" value="L domain-like"/>
    <property type="match status" value="2"/>
</dbReference>
<dbReference type="FunFam" id="3.30.200.20:FF:000432">
    <property type="entry name" value="LRR receptor-like serine/threonine-protein kinase EFR"/>
    <property type="match status" value="1"/>
</dbReference>
<dbReference type="FunFam" id="3.80.10.10:FF:000383">
    <property type="entry name" value="Leucine-rich repeat receptor protein kinase EMS1"/>
    <property type="match status" value="1"/>
</dbReference>
<dbReference type="GO" id="GO:0004674">
    <property type="term" value="F:protein serine/threonine kinase activity"/>
    <property type="evidence" value="ECO:0007669"/>
    <property type="project" value="UniProtKB-KW"/>
</dbReference>
<feature type="transmembrane region" description="Helical" evidence="24">
    <location>
        <begin position="651"/>
        <end position="670"/>
    </location>
</feature>
<evidence type="ECO:0000256" key="10">
    <source>
        <dbReference type="ARBA" id="ARBA00022679"/>
    </source>
</evidence>
<dbReference type="PANTHER" id="PTHR27000:SF733">
    <property type="entry name" value="PROTEIN KINASE DOMAIN-CONTAINING PROTEIN"/>
    <property type="match status" value="1"/>
</dbReference>
<keyword evidence="17 24" id="KW-1133">Transmembrane helix</keyword>
<dbReference type="InterPro" id="IPR008271">
    <property type="entry name" value="Ser/Thr_kinase_AS"/>
</dbReference>
<dbReference type="Pfam" id="PF13855">
    <property type="entry name" value="LRR_8"/>
    <property type="match status" value="1"/>
</dbReference>
<evidence type="ECO:0000256" key="2">
    <source>
        <dbReference type="ARBA" id="ARBA00004479"/>
    </source>
</evidence>
<evidence type="ECO:0000256" key="23">
    <source>
        <dbReference type="PROSITE-ProRule" id="PRU10141"/>
    </source>
</evidence>
<sequence length="1003" mass="110101">MLLIFISIRCLGTFVWCVTLFLLNPDSCFALSNETDRVALLAIKSQLQDPMGITSSWNNSINVCQWTGVTCGQRHPRVIQLYLRNQSVGGFLSPYVGNLSFLRFINLASNNLHGEIPNELGRLSRLKVLVLDFNSFSGTIPSNLSHCSNLINFSVRRNNLTGEIPAYIGYYWLKLENLNVAENQLTGQLPPSIGNISTLQQLGVGENKLYGIIPESLGQLRDLNFLSVAENNFSGMLPPIFNISSLEQISLLTNRFEGRLPLNIGFNLPKLKILIVGQNNLTGSIPQSFSNASNLVILNLSGNHFSGKVGIDFSSLPNITRLNLGQNNLGSGSIGDLDFITLLTNCSKLETLGLNSNRFGGSLPRSIANLSTITIIAMGLNQISGTIPLEIRNLANIYALGLEYNQLTGTIPYTIGELINLQALDFSANNLHGIIPDSIGNLSTLNSLWLGFNNLQGNIPSSLGNCKNLMLLNVSKNKLTGTLPPQILEITTLSSLLDLSSNLISGSIPLVVGNLKNLIQLDISRNRFSGEIPTTLSSCTSLEYLKMQDNSFRGSIPSSLISLKSIEVLDLSCNNLSGQIPEYLEDLSFLEYLNLSYNDFEGQVPTKGVFSNKTRISLIENGKLCGGLDELHLPACHNTRPRKAKITILKVLIPVIVLLTILSVGLIVVCTRRRKQTQKSSTLLSMEQQFPMVSYAELNKATNEFSLSNLIGQGSFGFVYRGNLGEDLLPVAVKVINLKQKGSIKSFVAECEALKNIRHRNLIKIITVCSSIDFKGDDFKALVYDYMQSGSLEDWLQQSNDQVDGNLNLIQRLNISIDVASAIEYLHHHCQPPIVHGDLKPSNVLLDHDMVAHVSDFGLAKFLFDRPIQETSSSSIGIKGTVGYVAPEYGMGGNVSLTGDVYSFGILLLEMFTGRRPTHTMFNDGLTLHGFVKMALPEKVMEIVDFALLLDPGNERAKIEECLTAVVRIGVLCSMESPSERIHMADAVKNLCAAREKYKGRRV</sequence>
<dbReference type="PROSITE" id="PS50011">
    <property type="entry name" value="PROTEIN_KINASE_DOM"/>
    <property type="match status" value="1"/>
</dbReference>
<keyword evidence="18 24" id="KW-0472">Membrane</keyword>
<evidence type="ECO:0000256" key="24">
    <source>
        <dbReference type="SAM" id="Phobius"/>
    </source>
</evidence>
<keyword evidence="11 24" id="KW-0812">Transmembrane</keyword>
<dbReference type="InterPro" id="IPR017441">
    <property type="entry name" value="Protein_kinase_ATP_BS"/>
</dbReference>
<keyword evidence="16 23" id="KW-0067">ATP-binding</keyword>
<evidence type="ECO:0000313" key="27">
    <source>
        <dbReference type="EMBL" id="KDO42814.1"/>
    </source>
</evidence>
<dbReference type="PANTHER" id="PTHR27000">
    <property type="entry name" value="LEUCINE-RICH REPEAT RECEPTOR-LIKE PROTEIN KINASE FAMILY PROTEIN-RELATED"/>
    <property type="match status" value="1"/>
</dbReference>
<dbReference type="GO" id="GO:0005886">
    <property type="term" value="C:plasma membrane"/>
    <property type="evidence" value="ECO:0007669"/>
    <property type="project" value="UniProtKB-SubCell"/>
</dbReference>
<evidence type="ECO:0000256" key="16">
    <source>
        <dbReference type="ARBA" id="ARBA00022840"/>
    </source>
</evidence>
<keyword evidence="10" id="KW-0808">Transferase</keyword>
<keyword evidence="8" id="KW-0597">Phosphoprotein</keyword>
<evidence type="ECO:0000256" key="17">
    <source>
        <dbReference type="ARBA" id="ARBA00022989"/>
    </source>
</evidence>
<evidence type="ECO:0000256" key="9">
    <source>
        <dbReference type="ARBA" id="ARBA00022614"/>
    </source>
</evidence>
<protein>
    <recommendedName>
        <fullName evidence="5">non-specific serine/threonine protein kinase</fullName>
        <ecNumber evidence="5">2.7.11.1</ecNumber>
    </recommendedName>
</protein>
<evidence type="ECO:0000256" key="22">
    <source>
        <dbReference type="ARBA" id="ARBA00048679"/>
    </source>
</evidence>
<evidence type="ECO:0000256" key="6">
    <source>
        <dbReference type="ARBA" id="ARBA00022475"/>
    </source>
</evidence>
<feature type="domain" description="Protein kinase" evidence="26">
    <location>
        <begin position="705"/>
        <end position="967"/>
    </location>
</feature>
<dbReference type="Gene3D" id="3.30.200.20">
    <property type="entry name" value="Phosphorylase Kinase, domain 1"/>
    <property type="match status" value="1"/>
</dbReference>
<keyword evidence="12 25" id="KW-0732">Signal</keyword>
<gene>
    <name evidence="27" type="ORF">CISIN_1g001858mg</name>
</gene>
<feature type="chain" id="PRO_5001635671" description="non-specific serine/threonine protein kinase" evidence="25">
    <location>
        <begin position="31"/>
        <end position="1003"/>
    </location>
</feature>
<dbReference type="EMBL" id="KK785432">
    <property type="protein sequence ID" value="KDO42814.1"/>
    <property type="molecule type" value="Genomic_DNA"/>
</dbReference>
<dbReference type="Pfam" id="PF08263">
    <property type="entry name" value="LRRNT_2"/>
    <property type="match status" value="1"/>
</dbReference>
<keyword evidence="19" id="KW-0675">Receptor</keyword>
<dbReference type="Pfam" id="PF00560">
    <property type="entry name" value="LRR_1"/>
    <property type="match status" value="9"/>
</dbReference>
<evidence type="ECO:0000256" key="19">
    <source>
        <dbReference type="ARBA" id="ARBA00023170"/>
    </source>
</evidence>
<evidence type="ECO:0000256" key="8">
    <source>
        <dbReference type="ARBA" id="ARBA00022553"/>
    </source>
</evidence>
<feature type="binding site" evidence="23">
    <location>
        <position position="734"/>
    </location>
    <ligand>
        <name>ATP</name>
        <dbReference type="ChEBI" id="CHEBI:30616"/>
    </ligand>
</feature>
<dbReference type="FunFam" id="1.10.510.10:FF:000358">
    <property type="entry name" value="Putative leucine-rich repeat receptor-like serine/threonine-protein kinase"/>
    <property type="match status" value="1"/>
</dbReference>
<dbReference type="SMR" id="A0A067DIK2"/>
<dbReference type="SUPFAM" id="SSF56112">
    <property type="entry name" value="Protein kinase-like (PK-like)"/>
    <property type="match status" value="1"/>
</dbReference>
<dbReference type="InterPro" id="IPR013210">
    <property type="entry name" value="LRR_N_plant-typ"/>
</dbReference>
<evidence type="ECO:0000256" key="1">
    <source>
        <dbReference type="ARBA" id="ARBA00004162"/>
    </source>
</evidence>
<dbReference type="SMART" id="SM00369">
    <property type="entry name" value="LRR_TYP"/>
    <property type="match status" value="7"/>
</dbReference>
<comment type="catalytic activity">
    <reaction evidence="21">
        <text>L-threonyl-[protein] + ATP = O-phospho-L-threonyl-[protein] + ADP + H(+)</text>
        <dbReference type="Rhea" id="RHEA:46608"/>
        <dbReference type="Rhea" id="RHEA-COMP:11060"/>
        <dbReference type="Rhea" id="RHEA-COMP:11605"/>
        <dbReference type="ChEBI" id="CHEBI:15378"/>
        <dbReference type="ChEBI" id="CHEBI:30013"/>
        <dbReference type="ChEBI" id="CHEBI:30616"/>
        <dbReference type="ChEBI" id="CHEBI:61977"/>
        <dbReference type="ChEBI" id="CHEBI:456216"/>
        <dbReference type="EC" id="2.7.11.1"/>
    </reaction>
</comment>
<dbReference type="Gene3D" id="3.80.10.10">
    <property type="entry name" value="Ribonuclease Inhibitor"/>
    <property type="match status" value="4"/>
</dbReference>
<keyword evidence="15" id="KW-0418">Kinase</keyword>
<comment type="catalytic activity">
    <reaction evidence="22">
        <text>L-seryl-[protein] + ATP = O-phospho-L-seryl-[protein] + ADP + H(+)</text>
        <dbReference type="Rhea" id="RHEA:17989"/>
        <dbReference type="Rhea" id="RHEA-COMP:9863"/>
        <dbReference type="Rhea" id="RHEA-COMP:11604"/>
        <dbReference type="ChEBI" id="CHEBI:15378"/>
        <dbReference type="ChEBI" id="CHEBI:29999"/>
        <dbReference type="ChEBI" id="CHEBI:30616"/>
        <dbReference type="ChEBI" id="CHEBI:83421"/>
        <dbReference type="ChEBI" id="CHEBI:456216"/>
        <dbReference type="EC" id="2.7.11.1"/>
    </reaction>
</comment>
<comment type="subcellular location">
    <subcellularLocation>
        <location evidence="1">Cell membrane</location>
        <topology evidence="1">Single-pass membrane protein</topology>
    </subcellularLocation>
    <subcellularLocation>
        <location evidence="2">Membrane</location>
        <topology evidence="2">Single-pass type I membrane protein</topology>
    </subcellularLocation>
</comment>
<dbReference type="PROSITE" id="PS00108">
    <property type="entry name" value="PROTEIN_KINASE_ST"/>
    <property type="match status" value="1"/>
</dbReference>
<evidence type="ECO:0000256" key="14">
    <source>
        <dbReference type="ARBA" id="ARBA00022741"/>
    </source>
</evidence>
<dbReference type="InterPro" id="IPR011009">
    <property type="entry name" value="Kinase-like_dom_sf"/>
</dbReference>
<dbReference type="InterPro" id="IPR000719">
    <property type="entry name" value="Prot_kinase_dom"/>
</dbReference>
<keyword evidence="9" id="KW-0433">Leucine-rich repeat</keyword>
<reference evidence="27 28" key="1">
    <citation type="submission" date="2014-04" db="EMBL/GenBank/DDBJ databases">
        <authorList>
            <consortium name="International Citrus Genome Consortium"/>
            <person name="Gmitter F."/>
            <person name="Chen C."/>
            <person name="Farmerie W."/>
            <person name="Harkins T."/>
            <person name="Desany B."/>
            <person name="Mohiuddin M."/>
            <person name="Kodira C."/>
            <person name="Borodovsky M."/>
            <person name="Lomsadze A."/>
            <person name="Burns P."/>
            <person name="Jenkins J."/>
            <person name="Prochnik S."/>
            <person name="Shu S."/>
            <person name="Chapman J."/>
            <person name="Pitluck S."/>
            <person name="Schmutz J."/>
            <person name="Rokhsar D."/>
        </authorList>
    </citation>
    <scope>NUCLEOTIDE SEQUENCE</scope>
</reference>
<dbReference type="PROSITE" id="PS00107">
    <property type="entry name" value="PROTEIN_KINASE_ATP"/>
    <property type="match status" value="1"/>
</dbReference>
<dbReference type="FunFam" id="3.80.10.10:FF:000129">
    <property type="entry name" value="Leucine-rich repeat receptor-like kinase"/>
    <property type="match status" value="1"/>
</dbReference>
<dbReference type="FunFam" id="3.80.10.10:FF:000288">
    <property type="entry name" value="LRR receptor-like serine/threonine-protein kinase EFR"/>
    <property type="match status" value="1"/>
</dbReference>
<dbReference type="EC" id="2.7.11.1" evidence="5"/>
<dbReference type="AlphaFoldDB" id="A0A067DIK2"/>
<evidence type="ECO:0000256" key="18">
    <source>
        <dbReference type="ARBA" id="ARBA00023136"/>
    </source>
</evidence>
<name>A0A067DIK2_CITSI</name>
<evidence type="ECO:0000256" key="7">
    <source>
        <dbReference type="ARBA" id="ARBA00022527"/>
    </source>
</evidence>
<keyword evidence="7" id="KW-0723">Serine/threonine-protein kinase</keyword>
<evidence type="ECO:0000256" key="13">
    <source>
        <dbReference type="ARBA" id="ARBA00022737"/>
    </source>
</evidence>
<accession>A0A067DIK2</accession>
<dbReference type="Proteomes" id="UP000027120">
    <property type="component" value="Unassembled WGS sequence"/>
</dbReference>
<dbReference type="InterPro" id="IPR032675">
    <property type="entry name" value="LRR_dom_sf"/>
</dbReference>